<dbReference type="AlphaFoldDB" id="A0A934Q3Q4"/>
<dbReference type="SUPFAM" id="SSF52540">
    <property type="entry name" value="P-loop containing nucleoside triphosphate hydrolases"/>
    <property type="match status" value="1"/>
</dbReference>
<keyword evidence="6" id="KW-1185">Reference proteome</keyword>
<dbReference type="PANTHER" id="PTHR43384:SF6">
    <property type="entry name" value="SEPTUM SITE-DETERMINING PROTEIN MIND HOMOLOG, CHLOROPLASTIC"/>
    <property type="match status" value="1"/>
</dbReference>
<proteinExistence type="predicted"/>
<dbReference type="PROSITE" id="PS50110">
    <property type="entry name" value="RESPONSE_REGULATORY"/>
    <property type="match status" value="1"/>
</dbReference>
<gene>
    <name evidence="5" type="ORF">I8E28_15525</name>
</gene>
<evidence type="ECO:0000256" key="1">
    <source>
        <dbReference type="ARBA" id="ARBA00022741"/>
    </source>
</evidence>
<dbReference type="PANTHER" id="PTHR43384">
    <property type="entry name" value="SEPTUM SITE-DETERMINING PROTEIN MIND HOMOLOG, CHLOROPLASTIC-RELATED"/>
    <property type="match status" value="1"/>
</dbReference>
<dbReference type="SUPFAM" id="SSF52172">
    <property type="entry name" value="CheY-like"/>
    <property type="match status" value="1"/>
</dbReference>
<keyword evidence="2" id="KW-0067">ATP-binding</keyword>
<evidence type="ECO:0000256" key="2">
    <source>
        <dbReference type="ARBA" id="ARBA00022840"/>
    </source>
</evidence>
<dbReference type="GO" id="GO:0000160">
    <property type="term" value="P:phosphorelay signal transduction system"/>
    <property type="evidence" value="ECO:0007669"/>
    <property type="project" value="InterPro"/>
</dbReference>
<dbReference type="InterPro" id="IPR025669">
    <property type="entry name" value="AAA_dom"/>
</dbReference>
<dbReference type="InterPro" id="IPR027417">
    <property type="entry name" value="P-loop_NTPase"/>
</dbReference>
<feature type="modified residue" description="4-aspartylphosphate" evidence="3">
    <location>
        <position position="52"/>
    </location>
</feature>
<dbReference type="Proteomes" id="UP000617041">
    <property type="component" value="Unassembled WGS sequence"/>
</dbReference>
<protein>
    <submittedName>
        <fullName evidence="5">AAA family ATPase</fullName>
    </submittedName>
</protein>
<accession>A0A934Q3Q4</accession>
<dbReference type="GO" id="GO:0016887">
    <property type="term" value="F:ATP hydrolysis activity"/>
    <property type="evidence" value="ECO:0007669"/>
    <property type="project" value="TreeGrafter"/>
</dbReference>
<evidence type="ECO:0000259" key="4">
    <source>
        <dbReference type="PROSITE" id="PS50110"/>
    </source>
</evidence>
<dbReference type="InterPro" id="IPR011006">
    <property type="entry name" value="CheY-like_superfamily"/>
</dbReference>
<dbReference type="InterPro" id="IPR001789">
    <property type="entry name" value="Sig_transdc_resp-reg_receiver"/>
</dbReference>
<keyword evidence="3" id="KW-0597">Phosphoprotein</keyword>
<comment type="caution">
    <text evidence="5">The sequence shown here is derived from an EMBL/GenBank/DDBJ whole genome shotgun (WGS) entry which is preliminary data.</text>
</comment>
<evidence type="ECO:0000313" key="6">
    <source>
        <dbReference type="Proteomes" id="UP000617041"/>
    </source>
</evidence>
<dbReference type="RefSeq" id="WP_200788969.1">
    <property type="nucleotide sequence ID" value="NZ_JAEDAO010000001.1"/>
</dbReference>
<name>A0A934Q3Q4_9BURK</name>
<keyword evidence="1" id="KW-0547">Nucleotide-binding</keyword>
<dbReference type="GO" id="GO:0005524">
    <property type="term" value="F:ATP binding"/>
    <property type="evidence" value="ECO:0007669"/>
    <property type="project" value="UniProtKB-KW"/>
</dbReference>
<dbReference type="Gene3D" id="3.40.50.300">
    <property type="entry name" value="P-loop containing nucleotide triphosphate hydrolases"/>
    <property type="match status" value="1"/>
</dbReference>
<dbReference type="InterPro" id="IPR050625">
    <property type="entry name" value="ParA/MinD_ATPase"/>
</dbReference>
<reference evidence="5" key="1">
    <citation type="submission" date="2020-12" db="EMBL/GenBank/DDBJ databases">
        <title>Ramlibacter sp. nov., isolated from a freshwater alga, Cryptomonas.</title>
        <authorList>
            <person name="Kim H.M."/>
            <person name="Jeon C.O."/>
        </authorList>
    </citation>
    <scope>NUCLEOTIDE SEQUENCE</scope>
    <source>
        <strain evidence="5">CrO1</strain>
    </source>
</reference>
<feature type="domain" description="Response regulatory" evidence="4">
    <location>
        <begin position="2"/>
        <end position="117"/>
    </location>
</feature>
<evidence type="ECO:0000256" key="3">
    <source>
        <dbReference type="PROSITE-ProRule" id="PRU00169"/>
    </source>
</evidence>
<dbReference type="EMBL" id="JAEDAO010000001">
    <property type="protein sequence ID" value="MBK0394011.1"/>
    <property type="molecule type" value="Genomic_DNA"/>
</dbReference>
<evidence type="ECO:0000313" key="5">
    <source>
        <dbReference type="EMBL" id="MBK0394011.1"/>
    </source>
</evidence>
<dbReference type="Gene3D" id="3.40.50.2300">
    <property type="match status" value="1"/>
</dbReference>
<dbReference type="GO" id="GO:0009898">
    <property type="term" value="C:cytoplasmic side of plasma membrane"/>
    <property type="evidence" value="ECO:0007669"/>
    <property type="project" value="TreeGrafter"/>
</dbReference>
<organism evidence="5 6">
    <name type="scientific">Ramlibacter algicola</name>
    <dbReference type="NCBI Taxonomy" id="2795217"/>
    <lineage>
        <taxon>Bacteria</taxon>
        <taxon>Pseudomonadati</taxon>
        <taxon>Pseudomonadota</taxon>
        <taxon>Betaproteobacteria</taxon>
        <taxon>Burkholderiales</taxon>
        <taxon>Comamonadaceae</taxon>
        <taxon>Ramlibacter</taxon>
    </lineage>
</organism>
<dbReference type="GO" id="GO:0051782">
    <property type="term" value="P:negative regulation of cell division"/>
    <property type="evidence" value="ECO:0007669"/>
    <property type="project" value="TreeGrafter"/>
</dbReference>
<dbReference type="GO" id="GO:0005829">
    <property type="term" value="C:cytosol"/>
    <property type="evidence" value="ECO:0007669"/>
    <property type="project" value="TreeGrafter"/>
</dbReference>
<sequence length="383" mass="41245">MKIAAISPHPGHLQDIRQVAEGRGHAVVLHEGGKSRMRDIADRDRPDVMLVDGICCDVAELSHVEDVTARHPGTVVLLMCSIHTPEFLINSMRAGVREVLPSPAPREALEAALDRIESKLAASSPQKTGRVLAFVPCKGGSGATFLATNLAWQLAERGSVLLVDLNLQFGDALSFVHDGSATSTIANVARDIGRLDASLLAASTVKVAPNYSVLSAPEDMAQGVEVKPEHVEAILDVAVANYDFVVVDVARNLDTIAIRAFDHAWRIFGVMQSSLADLRNARRMLDAFRALGYPAERSELVVNRFERSAEIGVEEIQRALGGLTVRTVPNAYKDVSASINHADPIATSARSSSVAKALVDFAQSLSPRQEDARGLLGRLFRRA</sequence>
<dbReference type="Pfam" id="PF13614">
    <property type="entry name" value="AAA_31"/>
    <property type="match status" value="1"/>
</dbReference>